<evidence type="ECO:0000313" key="4">
    <source>
        <dbReference type="Proteomes" id="UP000030905"/>
    </source>
</evidence>
<dbReference type="Proteomes" id="UP000028042">
    <property type="component" value="Unassembled WGS sequence"/>
</dbReference>
<dbReference type="GeneID" id="93075165"/>
<gene>
    <name evidence="1" type="ORF">CLPA_c30490</name>
    <name evidence="2" type="ORF">CP6013_00136</name>
</gene>
<reference evidence="2 3" key="3">
    <citation type="journal article" name="Genome Announc.">
        <title>Improved Draft Genome Sequence of Clostridium pasteurianum Strain ATCC 6013 (DSM 525) Using a Hybrid Next-Generation Sequencing Approach.</title>
        <authorList>
            <person name="Pyne M.E."/>
            <person name="Utturkar S."/>
            <person name="Brown S.D."/>
            <person name="Moo-Young M."/>
            <person name="Chung D.A."/>
            <person name="Chou C.P."/>
        </authorList>
    </citation>
    <scope>NUCLEOTIDE SEQUENCE [LARGE SCALE GENOMIC DNA]</scope>
    <source>
        <strain evidence="2 3">ATCC 6013</strain>
    </source>
</reference>
<reference evidence="1 4" key="1">
    <citation type="journal article" date="2015" name="Genome Announc.">
        <title>Complete Genome Sequence of the Nitrogen-Fixing and Solvent-Producing Clostridium pasteurianum DSM 525.</title>
        <authorList>
            <person name="Poehlein A."/>
            <person name="Grosse-Honebrink A."/>
            <person name="Zhang Y."/>
            <person name="Minton N.P."/>
            <person name="Daniel R."/>
        </authorList>
    </citation>
    <scope>NUCLEOTIDE SEQUENCE [LARGE SCALE GENOMIC DNA]</scope>
    <source>
        <strain evidence="1">DSM 525</strain>
        <strain evidence="4">DSM 525 / ATCC 6013</strain>
    </source>
</reference>
<dbReference type="Proteomes" id="UP000030905">
    <property type="component" value="Chromosome"/>
</dbReference>
<evidence type="ECO:0000313" key="2">
    <source>
        <dbReference type="EMBL" id="KRU10889.1"/>
    </source>
</evidence>
<keyword evidence="4" id="KW-1185">Reference proteome</keyword>
<protein>
    <submittedName>
        <fullName evidence="1">Uncharacterized protein</fullName>
    </submittedName>
</protein>
<dbReference type="EMBL" id="CP009268">
    <property type="protein sequence ID" value="AJA53103.1"/>
    <property type="molecule type" value="Genomic_DNA"/>
</dbReference>
<sequence>MSNKKKTKKHKNNTDEIWSEEQYEEYLKELYGMEFIAGFTENALPYGLFKEDREKYTVEESDNYDVSDDELPF</sequence>
<dbReference type="PATRIC" id="fig|1262449.3.peg.2312"/>
<proteinExistence type="predicted"/>
<organism evidence="1 4">
    <name type="scientific">Clostridium pasteurianum DSM 525 = ATCC 6013</name>
    <dbReference type="NCBI Taxonomy" id="1262449"/>
    <lineage>
        <taxon>Bacteria</taxon>
        <taxon>Bacillati</taxon>
        <taxon>Bacillota</taxon>
        <taxon>Clostridia</taxon>
        <taxon>Eubacteriales</taxon>
        <taxon>Clostridiaceae</taxon>
        <taxon>Clostridium</taxon>
    </lineage>
</organism>
<evidence type="ECO:0000313" key="1">
    <source>
        <dbReference type="EMBL" id="AJA53103.1"/>
    </source>
</evidence>
<dbReference type="RefSeq" id="WP_003445401.1">
    <property type="nucleotide sequence ID" value="NZ_ANZB01000007.1"/>
</dbReference>
<dbReference type="EMBL" id="JPGY02000001">
    <property type="protein sequence ID" value="KRU10889.1"/>
    <property type="molecule type" value="Genomic_DNA"/>
</dbReference>
<dbReference type="AlphaFoldDB" id="A0A0H3JB50"/>
<reference evidence="2" key="2">
    <citation type="submission" date="2015-10" db="EMBL/GenBank/DDBJ databases">
        <title>Improved Draft Genome Sequence of Clostridium pasteurianum Strain ATCC 6013 (DSM 525) Using a Hybrid Next-Generation Sequencing Approach.</title>
        <authorList>
            <person name="Pyne M.E."/>
            <person name="Utturkar S.M."/>
            <person name="Brown S.D."/>
            <person name="Moo-Young M."/>
            <person name="Chung D.A."/>
            <person name="Chou P.C."/>
        </authorList>
    </citation>
    <scope>NUCLEOTIDE SEQUENCE</scope>
    <source>
        <strain evidence="2">ATCC 6013</strain>
    </source>
</reference>
<accession>A0A0H3JB50</accession>
<dbReference type="eggNOG" id="ENOG5033EKN">
    <property type="taxonomic scope" value="Bacteria"/>
</dbReference>
<evidence type="ECO:0000313" key="3">
    <source>
        <dbReference type="Proteomes" id="UP000028042"/>
    </source>
</evidence>
<dbReference type="KEGG" id="cpae:CPAST_c30490"/>
<dbReference type="KEGG" id="cpat:CLPA_c30490"/>
<name>A0A0H3JB50_CLOPA</name>